<sequence length="424" mass="49203">MLAITVREFARLTTSSIEPTLDRAQISVSAFDYLCRLASSFNGGTGLLQVEDRAWLKLDNHVGVIETPCGTRIEILPKSFMDEDCVIKARRLLRKMIEASFDLPTRHVGEASLELFNAPLSEWVMERFVDSFSSLIKRGLRAHYQRLDEEQFYLKGQINFSAQMRQSPSQQHKFQIRHDIFTFDRAENRLLKLALLRVSKTTQQPRTLRLSQELLSLLNEVTVSTAISRDFSAWRSDRLMSDYQDIKPWCELVLGEHMPTSILGEWRGVSLLFPMEKLFERYVVKWLRRNLPNNAILHAPARSRYLCAHLESSFFRLEPDILIEHEGKTWLLDAKWKRLNSSDRASKYGLSQSDFYQLFAYGNKYLGGQGHMFLIYPLTSTFNRPLADFSFSETLKLSAIPFDIENEELIVEHELLQLFDKSCN</sequence>
<dbReference type="Proteomes" id="UP000007257">
    <property type="component" value="Chromosome"/>
</dbReference>
<dbReference type="PANTHER" id="PTHR38733">
    <property type="entry name" value="PROTEIN MCRC"/>
    <property type="match status" value="1"/>
</dbReference>
<dbReference type="KEGG" id="rah:Rahaq_3860"/>
<name>A0A0H3FDS1_RAHSY</name>
<dbReference type="PANTHER" id="PTHR38733:SF1">
    <property type="entry name" value="TYPE IV METHYL-DIRECTED RESTRICTION ENZYME ECOKMCRBC"/>
    <property type="match status" value="1"/>
</dbReference>
<dbReference type="OrthoDB" id="307209at2"/>
<proteinExistence type="predicted"/>
<protein>
    <submittedName>
        <fullName evidence="1">5-methylcytosine restriction system component-like protein</fullName>
    </submittedName>
</protein>
<dbReference type="HOGENOM" id="CLU_048696_0_1_6"/>
<dbReference type="RefSeq" id="WP_013577138.1">
    <property type="nucleotide sequence ID" value="NC_015061.1"/>
</dbReference>
<evidence type="ECO:0000313" key="2">
    <source>
        <dbReference type="Proteomes" id="UP000007257"/>
    </source>
</evidence>
<dbReference type="REBASE" id="32575">
    <property type="entry name" value="Rsp9602McrBCP"/>
</dbReference>
<reference evidence="2" key="1">
    <citation type="submission" date="2011-01" db="EMBL/GenBank/DDBJ databases">
        <title>Complete sequence of chromosome of Rahnella sp. Y9602.</title>
        <authorList>
            <consortium name="US DOE Joint Genome Institute"/>
            <person name="Lucas S."/>
            <person name="Copeland A."/>
            <person name="Lapidus A."/>
            <person name="Cheng J.-F."/>
            <person name="Goodwin L."/>
            <person name="Pitluck S."/>
            <person name="Lu M."/>
            <person name="Detter J.C."/>
            <person name="Han C."/>
            <person name="Tapia R."/>
            <person name="Land M."/>
            <person name="Hauser L."/>
            <person name="Kyrpides N."/>
            <person name="Ivanova N."/>
            <person name="Ovchinnikova G."/>
            <person name="Pagani I."/>
            <person name="Sobecky P.A."/>
            <person name="Martinez R.J."/>
            <person name="Woyke T."/>
        </authorList>
    </citation>
    <scope>NUCLEOTIDE SEQUENCE [LARGE SCALE GENOMIC DNA]</scope>
    <source>
        <strain evidence="2">Y9602</strain>
    </source>
</reference>
<dbReference type="eggNOG" id="COG4268">
    <property type="taxonomic scope" value="Bacteria"/>
</dbReference>
<evidence type="ECO:0000313" key="1">
    <source>
        <dbReference type="EMBL" id="ADW75449.1"/>
    </source>
</evidence>
<dbReference type="InterPro" id="IPR019292">
    <property type="entry name" value="McrC"/>
</dbReference>
<dbReference type="Pfam" id="PF10117">
    <property type="entry name" value="McrBC"/>
    <property type="match status" value="1"/>
</dbReference>
<gene>
    <name evidence="1" type="ordered locus">Rahaq_3860</name>
</gene>
<accession>A0A0H3FDS1</accession>
<dbReference type="AlphaFoldDB" id="A0A0H3FDS1"/>
<dbReference type="EMBL" id="CP002505">
    <property type="protein sequence ID" value="ADW75449.1"/>
    <property type="molecule type" value="Genomic_DNA"/>
</dbReference>
<reference evidence="1 2" key="2">
    <citation type="journal article" date="2012" name="J. Bacteriol.">
        <title>Complete Genome Sequence of Rahnella sp. Strain Y9602, a Gammaproteobacterium Isolate from Metal- and Radionuclide-Contaminated Soil.</title>
        <authorList>
            <person name="Martinez R.J."/>
            <person name="Bruce D."/>
            <person name="Detter C."/>
            <person name="Goodwin L.A."/>
            <person name="Han J."/>
            <person name="Han C.S."/>
            <person name="Held B."/>
            <person name="Land M.L."/>
            <person name="Mikhailova N."/>
            <person name="Nolan M."/>
            <person name="Pennacchio L."/>
            <person name="Pitluck S."/>
            <person name="Tapia R."/>
            <person name="Woyke T."/>
            <person name="Sobecky P.A."/>
        </authorList>
    </citation>
    <scope>NUCLEOTIDE SEQUENCE [LARGE SCALE GENOMIC DNA]</scope>
    <source>
        <strain evidence="1 2">Y9602</strain>
    </source>
</reference>
<organism evidence="1 2">
    <name type="scientific">Rahnella sp. (strain Y9602)</name>
    <dbReference type="NCBI Taxonomy" id="2703885"/>
    <lineage>
        <taxon>Bacteria</taxon>
        <taxon>Pseudomonadati</taxon>
        <taxon>Pseudomonadota</taxon>
        <taxon>Gammaproteobacteria</taxon>
        <taxon>Enterobacterales</taxon>
        <taxon>Yersiniaceae</taxon>
        <taxon>Rahnella</taxon>
    </lineage>
</organism>